<dbReference type="Pfam" id="PF02525">
    <property type="entry name" value="Flavodoxin_2"/>
    <property type="match status" value="1"/>
</dbReference>
<sequence length="328" mass="37517">MLVNGHEPYSFSPGRLNATLTDMGATLLRAKGHEVQVTYTSSKSEYDVVAEVEKHVWADVVILQIPVNWMAVPWSMKKYMDEVYSAGMDGRLCHGDGRTRADPSKQYGTGGTLSGKKYMLSVTFNAPEESFNDASQYLFQGKSVDELFFWLHMNFRFFDMEPLPTFAAWDVMKNPSVESDFERFKKHLADHFFTSFAPKREETELAVYRFDCCTLFPFGHATAHIYCLCVFQHLLRRTQAPVQIAKPLLNARNHSRSVMCKSSKADACDMDSNVVTRMWLVAYWGKCLSIGWQSIAPHEEQPWNPSSPRGSWLVMLVARLEIQQFFLS</sequence>
<dbReference type="InterPro" id="IPR003680">
    <property type="entry name" value="Flavodoxin_fold"/>
</dbReference>
<feature type="domain" description="Flavodoxin-like fold" evidence="5">
    <location>
        <begin position="36"/>
        <end position="190"/>
    </location>
</feature>
<evidence type="ECO:0000256" key="3">
    <source>
        <dbReference type="ARBA" id="ARBA00022827"/>
    </source>
</evidence>
<dbReference type="PANTHER" id="PTHR46305:SF3">
    <property type="entry name" value="NADPH:QUINONE OXIDOREDUCTASE MDAB"/>
    <property type="match status" value="1"/>
</dbReference>
<proteinExistence type="inferred from homology"/>
<evidence type="ECO:0000256" key="4">
    <source>
        <dbReference type="ARBA" id="ARBA00037981"/>
    </source>
</evidence>
<dbReference type="OrthoDB" id="26889at2759"/>
<gene>
    <name evidence="6" type="ORF">FVE85_7635</name>
</gene>
<organism evidence="6 7">
    <name type="scientific">Porphyridium purpureum</name>
    <name type="common">Red alga</name>
    <name type="synonym">Porphyridium cruentum</name>
    <dbReference type="NCBI Taxonomy" id="35688"/>
    <lineage>
        <taxon>Eukaryota</taxon>
        <taxon>Rhodophyta</taxon>
        <taxon>Bangiophyceae</taxon>
        <taxon>Porphyridiales</taxon>
        <taxon>Porphyridiaceae</taxon>
        <taxon>Porphyridium</taxon>
    </lineage>
</organism>
<dbReference type="EMBL" id="VRMN01000001">
    <property type="protein sequence ID" value="KAA8500050.1"/>
    <property type="molecule type" value="Genomic_DNA"/>
</dbReference>
<keyword evidence="3" id="KW-0274">FAD</keyword>
<protein>
    <submittedName>
        <fullName evidence="6">Modulator of drug activity B</fullName>
    </submittedName>
</protein>
<dbReference type="Gene3D" id="3.40.50.360">
    <property type="match status" value="1"/>
</dbReference>
<evidence type="ECO:0000256" key="1">
    <source>
        <dbReference type="ARBA" id="ARBA00001974"/>
    </source>
</evidence>
<dbReference type="SUPFAM" id="SSF52218">
    <property type="entry name" value="Flavoproteins"/>
    <property type="match status" value="1"/>
</dbReference>
<dbReference type="Proteomes" id="UP000324585">
    <property type="component" value="Unassembled WGS sequence"/>
</dbReference>
<dbReference type="InterPro" id="IPR052397">
    <property type="entry name" value="NADPH-QR_MdaB"/>
</dbReference>
<comment type="caution">
    <text evidence="6">The sequence shown here is derived from an EMBL/GenBank/DDBJ whole genome shotgun (WGS) entry which is preliminary data.</text>
</comment>
<keyword evidence="7" id="KW-1185">Reference proteome</keyword>
<dbReference type="AlphaFoldDB" id="A0A5J4ZA98"/>
<keyword evidence="2" id="KW-0285">Flavoprotein</keyword>
<evidence type="ECO:0000259" key="5">
    <source>
        <dbReference type="Pfam" id="PF02525"/>
    </source>
</evidence>
<comment type="cofactor">
    <cofactor evidence="1">
        <name>FAD</name>
        <dbReference type="ChEBI" id="CHEBI:57692"/>
    </cofactor>
</comment>
<name>A0A5J4ZA98_PORPP</name>
<evidence type="ECO:0000256" key="2">
    <source>
        <dbReference type="ARBA" id="ARBA00022630"/>
    </source>
</evidence>
<comment type="similarity">
    <text evidence="4">Belongs to the oxidoreductase MdaB family.</text>
</comment>
<reference evidence="7" key="1">
    <citation type="journal article" date="2019" name="Nat. Commun.">
        <title>Expansion of phycobilisome linker gene families in mesophilic red algae.</title>
        <authorList>
            <person name="Lee J."/>
            <person name="Kim D."/>
            <person name="Bhattacharya D."/>
            <person name="Yoon H.S."/>
        </authorList>
    </citation>
    <scope>NUCLEOTIDE SEQUENCE [LARGE SCALE GENOMIC DNA]</scope>
    <source>
        <strain evidence="7">CCMP 1328</strain>
    </source>
</reference>
<evidence type="ECO:0000313" key="7">
    <source>
        <dbReference type="Proteomes" id="UP000324585"/>
    </source>
</evidence>
<evidence type="ECO:0000313" key="6">
    <source>
        <dbReference type="EMBL" id="KAA8500050.1"/>
    </source>
</evidence>
<dbReference type="PANTHER" id="PTHR46305">
    <property type="match status" value="1"/>
</dbReference>
<accession>A0A5J4ZA98</accession>
<dbReference type="InterPro" id="IPR029039">
    <property type="entry name" value="Flavoprotein-like_sf"/>
</dbReference>